<dbReference type="SUPFAM" id="SSF51182">
    <property type="entry name" value="RmlC-like cupins"/>
    <property type="match status" value="1"/>
</dbReference>
<dbReference type="RefSeq" id="WP_152158564.1">
    <property type="nucleotide sequence ID" value="NZ_WEHX01000049.1"/>
</dbReference>
<dbReference type="OrthoDB" id="9800680at2"/>
<organism evidence="8 9">
    <name type="scientific">Sutterella seckii</name>
    <dbReference type="NCBI Taxonomy" id="1944635"/>
    <lineage>
        <taxon>Bacteria</taxon>
        <taxon>Pseudomonadati</taxon>
        <taxon>Pseudomonadota</taxon>
        <taxon>Betaproteobacteria</taxon>
        <taxon>Burkholderiales</taxon>
        <taxon>Sutterellaceae</taxon>
        <taxon>Sutterella</taxon>
    </lineage>
</organism>
<dbReference type="InterPro" id="IPR011051">
    <property type="entry name" value="RmlC_Cupin_sf"/>
</dbReference>
<dbReference type="GO" id="GO:0005829">
    <property type="term" value="C:cytosol"/>
    <property type="evidence" value="ECO:0007669"/>
    <property type="project" value="TreeGrafter"/>
</dbReference>
<comment type="function">
    <text evidence="2 7">Catalyzes the epimerization of the C3' and C5'positions of dTDP-6-deoxy-D-xylo-4-hexulose, forming dTDP-6-deoxy-L-lyxo-4-hexulose.</text>
</comment>
<dbReference type="InterPro" id="IPR014710">
    <property type="entry name" value="RmlC-like_jellyroll"/>
</dbReference>
<dbReference type="Proteomes" id="UP000430564">
    <property type="component" value="Unassembled WGS sequence"/>
</dbReference>
<dbReference type="AlphaFoldDB" id="A0A6I1ENE0"/>
<name>A0A6I1ENE0_9BURK</name>
<evidence type="ECO:0000256" key="7">
    <source>
        <dbReference type="RuleBase" id="RU364069"/>
    </source>
</evidence>
<accession>A0A6I1ENE0</accession>
<feature type="active site" description="Proton acceptor" evidence="5">
    <location>
        <position position="61"/>
    </location>
</feature>
<dbReference type="PANTHER" id="PTHR21047:SF2">
    <property type="entry name" value="THYMIDINE DIPHOSPHO-4-KETO-RHAMNOSE 3,5-EPIMERASE"/>
    <property type="match status" value="1"/>
</dbReference>
<dbReference type="GO" id="GO:0008830">
    <property type="term" value="F:dTDP-4-dehydrorhamnose 3,5-epimerase activity"/>
    <property type="evidence" value="ECO:0007669"/>
    <property type="project" value="UniProtKB-UniRule"/>
</dbReference>
<comment type="catalytic activity">
    <reaction evidence="1 7">
        <text>dTDP-4-dehydro-6-deoxy-alpha-D-glucose = dTDP-4-dehydro-beta-L-rhamnose</text>
        <dbReference type="Rhea" id="RHEA:16969"/>
        <dbReference type="ChEBI" id="CHEBI:57649"/>
        <dbReference type="ChEBI" id="CHEBI:62830"/>
        <dbReference type="EC" id="5.1.3.13"/>
    </reaction>
</comment>
<evidence type="ECO:0000256" key="6">
    <source>
        <dbReference type="PIRSR" id="PIRSR600888-3"/>
    </source>
</evidence>
<comment type="similarity">
    <text evidence="7">Belongs to the dTDP-4-dehydrorhamnose 3,5-epimerase family.</text>
</comment>
<dbReference type="EC" id="5.1.3.13" evidence="3 7"/>
<dbReference type="Gene3D" id="2.60.120.10">
    <property type="entry name" value="Jelly Rolls"/>
    <property type="match status" value="1"/>
</dbReference>
<proteinExistence type="inferred from homology"/>
<evidence type="ECO:0000313" key="8">
    <source>
        <dbReference type="EMBL" id="KAB7658070.1"/>
    </source>
</evidence>
<evidence type="ECO:0000256" key="3">
    <source>
        <dbReference type="ARBA" id="ARBA00012098"/>
    </source>
</evidence>
<comment type="subunit">
    <text evidence="7">Homodimer.</text>
</comment>
<keyword evidence="7 8" id="KW-0413">Isomerase</keyword>
<dbReference type="Pfam" id="PF00908">
    <property type="entry name" value="dTDP_sugar_isom"/>
    <property type="match status" value="1"/>
</dbReference>
<dbReference type="EMBL" id="WEHX01000049">
    <property type="protein sequence ID" value="KAB7658070.1"/>
    <property type="molecule type" value="Genomic_DNA"/>
</dbReference>
<dbReference type="GO" id="GO:0019305">
    <property type="term" value="P:dTDP-rhamnose biosynthetic process"/>
    <property type="evidence" value="ECO:0007669"/>
    <property type="project" value="UniProtKB-UniRule"/>
</dbReference>
<dbReference type="UniPathway" id="UPA00124"/>
<evidence type="ECO:0000256" key="5">
    <source>
        <dbReference type="PIRSR" id="PIRSR600888-1"/>
    </source>
</evidence>
<feature type="active site" description="Proton donor" evidence="5">
    <location>
        <position position="131"/>
    </location>
</feature>
<comment type="pathway">
    <text evidence="7">Carbohydrate biosynthesis; dTDP-L-rhamnose biosynthesis.</text>
</comment>
<gene>
    <name evidence="8" type="primary">rfbC</name>
    <name evidence="8" type="ORF">GBM95_07680</name>
</gene>
<protein>
    <recommendedName>
        <fullName evidence="4 7">dTDP-4-dehydrorhamnose 3,5-epimerase</fullName>
        <ecNumber evidence="3 7">5.1.3.13</ecNumber>
    </recommendedName>
    <alternativeName>
        <fullName evidence="7">Thymidine diphospho-4-keto-rhamnose 3,5-epimerase</fullName>
    </alternativeName>
</protein>
<evidence type="ECO:0000256" key="1">
    <source>
        <dbReference type="ARBA" id="ARBA00001298"/>
    </source>
</evidence>
<dbReference type="CDD" id="cd00438">
    <property type="entry name" value="cupin_RmlC"/>
    <property type="match status" value="1"/>
</dbReference>
<evidence type="ECO:0000256" key="4">
    <source>
        <dbReference type="ARBA" id="ARBA00019595"/>
    </source>
</evidence>
<comment type="caution">
    <text evidence="8">The sequence shown here is derived from an EMBL/GenBank/DDBJ whole genome shotgun (WGS) entry which is preliminary data.</text>
</comment>
<dbReference type="GO" id="GO:0000271">
    <property type="term" value="P:polysaccharide biosynthetic process"/>
    <property type="evidence" value="ECO:0007669"/>
    <property type="project" value="TreeGrafter"/>
</dbReference>
<feature type="site" description="Participates in a stacking interaction with the thymidine ring of dTDP-4-oxo-6-deoxyglucose" evidence="6">
    <location>
        <position position="137"/>
    </location>
</feature>
<evidence type="ECO:0000256" key="2">
    <source>
        <dbReference type="ARBA" id="ARBA00001997"/>
    </source>
</evidence>
<reference evidence="8 9" key="1">
    <citation type="submission" date="2019-10" db="EMBL/GenBank/DDBJ databases">
        <title>Genome diversity of Sutterella seckii.</title>
        <authorList>
            <person name="Chaplin A.V."/>
            <person name="Sokolova S.R."/>
            <person name="Mosin K.A."/>
            <person name="Ivanova E.L."/>
            <person name="Kochetkova T.O."/>
            <person name="Goltsov A.Y."/>
            <person name="Trofimov D.Y."/>
            <person name="Efimov B.A."/>
        </authorList>
    </citation>
    <scope>NUCLEOTIDE SEQUENCE [LARGE SCALE GENOMIC DNA]</scope>
    <source>
        <strain evidence="8 9">ASD393</strain>
    </source>
</reference>
<dbReference type="InterPro" id="IPR000888">
    <property type="entry name" value="RmlC-like"/>
</dbReference>
<sequence>MRCIDTSIPEVKILEPRLFKDARGYFCETYNRKTLLELGINAEFVQDNESFSQHGVVRGLHYQKGEHAQAKLVRVLQGEVLDVAVDIRAGSPTFGKFVAVRLSGENHLQFYIPKGFAHGFAVLSETALFAYKCDALYAPQAEGSINANDPSIGIDWIVAAEDRLFSDKDLKAQSFGDYLSHPDFIYG</sequence>
<evidence type="ECO:0000313" key="9">
    <source>
        <dbReference type="Proteomes" id="UP000430564"/>
    </source>
</evidence>
<dbReference type="PANTHER" id="PTHR21047">
    <property type="entry name" value="DTDP-6-DEOXY-D-GLUCOSE-3,5 EPIMERASE"/>
    <property type="match status" value="1"/>
</dbReference>
<dbReference type="NCBIfam" id="TIGR01221">
    <property type="entry name" value="rmlC"/>
    <property type="match status" value="1"/>
</dbReference>